<comment type="subcellular location">
    <subcellularLocation>
        <location evidence="1">Plastid</location>
        <location evidence="1">Chloroplast</location>
    </subcellularLocation>
</comment>
<dbReference type="InterPro" id="IPR016039">
    <property type="entry name" value="Thiolase-like"/>
</dbReference>
<evidence type="ECO:0000256" key="10">
    <source>
        <dbReference type="ARBA" id="ARBA00022946"/>
    </source>
</evidence>
<evidence type="ECO:0000256" key="1">
    <source>
        <dbReference type="ARBA" id="ARBA00004229"/>
    </source>
</evidence>
<dbReference type="NCBIfam" id="TIGR03150">
    <property type="entry name" value="fabF"/>
    <property type="match status" value="1"/>
</dbReference>
<comment type="similarity">
    <text evidence="2 17">Belongs to the thiolase-like superfamily. Beta-ketoacyl-ACP synthases family.</text>
</comment>
<keyword evidence="8 17" id="KW-0808">Transferase</keyword>
<evidence type="ECO:0000256" key="13">
    <source>
        <dbReference type="ARBA" id="ARBA00023315"/>
    </source>
</evidence>
<dbReference type="Gramene" id="CMM286CT">
    <property type="protein sequence ID" value="CMM286CT"/>
    <property type="gene ID" value="CMM286C"/>
</dbReference>
<dbReference type="InterPro" id="IPR000794">
    <property type="entry name" value="Beta-ketoacyl_synthase"/>
</dbReference>
<evidence type="ECO:0000256" key="6">
    <source>
        <dbReference type="ARBA" id="ARBA00022528"/>
    </source>
</evidence>
<dbReference type="eggNOG" id="KOG1394">
    <property type="taxonomic scope" value="Eukaryota"/>
</dbReference>
<evidence type="ECO:0000313" key="20">
    <source>
        <dbReference type="Proteomes" id="UP000007014"/>
    </source>
</evidence>
<evidence type="ECO:0000256" key="8">
    <source>
        <dbReference type="ARBA" id="ARBA00022679"/>
    </source>
</evidence>
<dbReference type="InterPro" id="IPR020841">
    <property type="entry name" value="PKS_Beta-ketoAc_synthase_dom"/>
</dbReference>
<proteinExistence type="inferred from homology"/>
<keyword evidence="13" id="KW-0012">Acyltransferase</keyword>
<evidence type="ECO:0000256" key="5">
    <source>
        <dbReference type="ARBA" id="ARBA00022516"/>
    </source>
</evidence>
<dbReference type="KEGG" id="cme:CYME_CMM286C"/>
<dbReference type="InterPro" id="IPR017568">
    <property type="entry name" value="3-oxoacyl-ACP_synth-2"/>
</dbReference>
<dbReference type="GO" id="GO:0005739">
    <property type="term" value="C:mitochondrion"/>
    <property type="evidence" value="ECO:0007669"/>
    <property type="project" value="TreeGrafter"/>
</dbReference>
<dbReference type="FunFam" id="3.40.47.10:FF:000027">
    <property type="entry name" value="3-oxoacyl-[acyl-carrier-protein] synthase 2"/>
    <property type="match status" value="1"/>
</dbReference>
<dbReference type="GeneID" id="16994929"/>
<dbReference type="PROSITE" id="PS00606">
    <property type="entry name" value="KS3_1"/>
    <property type="match status" value="1"/>
</dbReference>
<accession>M1VIU1</accession>
<protein>
    <recommendedName>
        <fullName evidence="16">3-oxoacyl-[acyl-carrier-protein] synthase I, chloroplastic</fullName>
        <ecNumber evidence="4">2.3.1.41</ecNumber>
    </recommendedName>
    <alternativeName>
        <fullName evidence="14">Beta-ketoacyl-ACP synthase I</fullName>
    </alternativeName>
</protein>
<dbReference type="HOGENOM" id="CLU_000022_69_2_1"/>
<keyword evidence="20" id="KW-1185">Reference proteome</keyword>
<dbReference type="Pfam" id="PF00109">
    <property type="entry name" value="ketoacyl-synt"/>
    <property type="match status" value="1"/>
</dbReference>
<reference evidence="19 20" key="2">
    <citation type="journal article" date="2007" name="BMC Biol.">
        <title>A 100%-complete sequence reveals unusually simple genomic features in the hot-spring red alga Cyanidioschyzon merolae.</title>
        <authorList>
            <person name="Nozaki H."/>
            <person name="Takano H."/>
            <person name="Misumi O."/>
            <person name="Terasawa K."/>
            <person name="Matsuzaki M."/>
            <person name="Maruyama S."/>
            <person name="Nishida K."/>
            <person name="Yagisawa F."/>
            <person name="Yoshida Y."/>
            <person name="Fujiwara T."/>
            <person name="Takio S."/>
            <person name="Tamura K."/>
            <person name="Chung S.J."/>
            <person name="Nakamura S."/>
            <person name="Kuroiwa H."/>
            <person name="Tanaka K."/>
            <person name="Sato N."/>
            <person name="Kuroiwa T."/>
        </authorList>
    </citation>
    <scope>NUCLEOTIDE SEQUENCE [LARGE SCALE GENOMIC DNA]</scope>
    <source>
        <strain evidence="19 20">10D</strain>
    </source>
</reference>
<dbReference type="SUPFAM" id="SSF53901">
    <property type="entry name" value="Thiolase-like"/>
    <property type="match status" value="2"/>
</dbReference>
<sequence length="490" mass="52476">MFAGAPVYSDISSSSFLGIRGAEKRRFRLDEKPYAAPGSASARRVQRLSPLTVQLAIAAGTKGLYRDMPDNTSRKRVVVTGVGIVSCFGSDVDLFYQKLLKGESGVRPIDKFECSNWETRIAAWIAPEQFQTEGYIAPKLARRLDSVLKYTIVAGKRALEHAGLGIGSDPYNALRKDRVGVIVGSGMGGLETFAEGCEKLSTGGVRRMSPFFIPYSITNMGSALLAIETDFHGPNYSLSTACATSNYAIHNAYMHIARGDADMMLCGGSEAAVLPIGLGGFIACRALSKRNDEPHRASRPWDKHRDGFVMGEGSGVLVLESLEHARARGAPILCEYLGGAYTNDAFSVTEPVPEGTEVARCIRLALADASVEPAQVSYVNAHATSTPLGDIAEYRAMSSVLDMKRITMNSTKSLIGHALGAAGALEATATIMAIRTGEVHPTANVEEPEPEIEADLVRNQKKSLNIEVAISTSFGFGGHNSVCVFAPFVE</sequence>
<reference evidence="19 20" key="1">
    <citation type="journal article" date="2004" name="Nature">
        <title>Genome sequence of the ultrasmall unicellular red alga Cyanidioschyzon merolae 10D.</title>
        <authorList>
            <person name="Matsuzaki M."/>
            <person name="Misumi O."/>
            <person name="Shin-i T."/>
            <person name="Maruyama S."/>
            <person name="Takahara M."/>
            <person name="Miyagishima S."/>
            <person name="Mori T."/>
            <person name="Nishida K."/>
            <person name="Yagisawa F."/>
            <person name="Nishida K."/>
            <person name="Yoshida Y."/>
            <person name="Nishimura Y."/>
            <person name="Nakao S."/>
            <person name="Kobayashi T."/>
            <person name="Momoyama Y."/>
            <person name="Higashiyama T."/>
            <person name="Minoda A."/>
            <person name="Sano M."/>
            <person name="Nomoto H."/>
            <person name="Oishi K."/>
            <person name="Hayashi H."/>
            <person name="Ohta F."/>
            <person name="Nishizaka S."/>
            <person name="Haga S."/>
            <person name="Miura S."/>
            <person name="Morishita T."/>
            <person name="Kabeya Y."/>
            <person name="Terasawa K."/>
            <person name="Suzuki Y."/>
            <person name="Ishii Y."/>
            <person name="Asakawa S."/>
            <person name="Takano H."/>
            <person name="Ohta N."/>
            <person name="Kuroiwa H."/>
            <person name="Tanaka K."/>
            <person name="Shimizu N."/>
            <person name="Sugano S."/>
            <person name="Sato N."/>
            <person name="Nozaki H."/>
            <person name="Ogasawara N."/>
            <person name="Kohara Y."/>
            <person name="Kuroiwa T."/>
        </authorList>
    </citation>
    <scope>NUCLEOTIDE SEQUENCE [LARGE SCALE GENOMIC DNA]</scope>
    <source>
        <strain evidence="19 20">10D</strain>
    </source>
</reference>
<dbReference type="NCBIfam" id="NF005589">
    <property type="entry name" value="PRK07314.1"/>
    <property type="match status" value="1"/>
</dbReference>
<dbReference type="Pfam" id="PF02801">
    <property type="entry name" value="Ketoacyl-synt_C"/>
    <property type="match status" value="1"/>
</dbReference>
<dbReference type="SMART" id="SM00825">
    <property type="entry name" value="PKS_KS"/>
    <property type="match status" value="1"/>
</dbReference>
<dbReference type="InterPro" id="IPR018201">
    <property type="entry name" value="Ketoacyl_synth_AS"/>
</dbReference>
<dbReference type="GO" id="GO:0004315">
    <property type="term" value="F:3-oxoacyl-[acyl-carrier-protein] synthase activity"/>
    <property type="evidence" value="ECO:0007669"/>
    <property type="project" value="UniProtKB-EC"/>
</dbReference>
<dbReference type="Proteomes" id="UP000007014">
    <property type="component" value="Chromosome 13"/>
</dbReference>
<keyword evidence="12" id="KW-0275">Fatty acid biosynthesis</keyword>
<dbReference type="PANTHER" id="PTHR11712">
    <property type="entry name" value="POLYKETIDE SYNTHASE-RELATED"/>
    <property type="match status" value="1"/>
</dbReference>
<evidence type="ECO:0000256" key="14">
    <source>
        <dbReference type="ARBA" id="ARBA00042143"/>
    </source>
</evidence>
<comment type="subunit">
    <text evidence="3">Homodimer.</text>
</comment>
<keyword evidence="10" id="KW-0809">Transit peptide</keyword>
<evidence type="ECO:0000256" key="11">
    <source>
        <dbReference type="ARBA" id="ARBA00023098"/>
    </source>
</evidence>
<evidence type="ECO:0000256" key="7">
    <source>
        <dbReference type="ARBA" id="ARBA00022640"/>
    </source>
</evidence>
<dbReference type="OrthoDB" id="5334845at2759"/>
<dbReference type="Gene3D" id="3.40.47.10">
    <property type="match status" value="1"/>
</dbReference>
<dbReference type="GO" id="GO:0006633">
    <property type="term" value="P:fatty acid biosynthetic process"/>
    <property type="evidence" value="ECO:0007669"/>
    <property type="project" value="UniProtKB-KW"/>
</dbReference>
<name>M1VIU1_CYAM1</name>
<keyword evidence="5" id="KW-0444">Lipid biosynthesis</keyword>
<keyword evidence="9" id="KW-0276">Fatty acid metabolism</keyword>
<dbReference type="EC" id="2.3.1.41" evidence="4"/>
<evidence type="ECO:0000256" key="16">
    <source>
        <dbReference type="ARBA" id="ARBA00074204"/>
    </source>
</evidence>
<feature type="domain" description="Ketosynthase family 3 (KS3)" evidence="18">
    <location>
        <begin position="74"/>
        <end position="487"/>
    </location>
</feature>
<dbReference type="STRING" id="280699.M1VIU1"/>
<evidence type="ECO:0000256" key="2">
    <source>
        <dbReference type="ARBA" id="ARBA00008467"/>
    </source>
</evidence>
<dbReference type="EMBL" id="AP006495">
    <property type="protein sequence ID" value="BAM81113.1"/>
    <property type="molecule type" value="Genomic_DNA"/>
</dbReference>
<gene>
    <name evidence="19" type="ORF">CYME_CMM286C</name>
</gene>
<dbReference type="RefSeq" id="XP_005537149.1">
    <property type="nucleotide sequence ID" value="XM_005537092.1"/>
</dbReference>
<organism evidence="19 20">
    <name type="scientific">Cyanidioschyzon merolae (strain NIES-3377 / 10D)</name>
    <name type="common">Unicellular red alga</name>
    <dbReference type="NCBI Taxonomy" id="280699"/>
    <lineage>
        <taxon>Eukaryota</taxon>
        <taxon>Rhodophyta</taxon>
        <taxon>Bangiophyceae</taxon>
        <taxon>Cyanidiales</taxon>
        <taxon>Cyanidiaceae</taxon>
        <taxon>Cyanidioschyzon</taxon>
    </lineage>
</organism>
<evidence type="ECO:0000313" key="19">
    <source>
        <dbReference type="EMBL" id="BAM81113.1"/>
    </source>
</evidence>
<keyword evidence="11" id="KW-0443">Lipid metabolism</keyword>
<dbReference type="AlphaFoldDB" id="M1VIU1"/>
<dbReference type="InterPro" id="IPR014031">
    <property type="entry name" value="Ketoacyl_synth_C"/>
</dbReference>
<dbReference type="NCBIfam" id="NF004970">
    <property type="entry name" value="PRK06333.1"/>
    <property type="match status" value="1"/>
</dbReference>
<evidence type="ECO:0000256" key="17">
    <source>
        <dbReference type="RuleBase" id="RU003694"/>
    </source>
</evidence>
<evidence type="ECO:0000256" key="12">
    <source>
        <dbReference type="ARBA" id="ARBA00023160"/>
    </source>
</evidence>
<evidence type="ECO:0000256" key="15">
    <source>
        <dbReference type="ARBA" id="ARBA00058711"/>
    </source>
</evidence>
<dbReference type="PANTHER" id="PTHR11712:SF336">
    <property type="entry name" value="3-OXOACYL-[ACYL-CARRIER-PROTEIN] SYNTHASE, MITOCHONDRIAL"/>
    <property type="match status" value="1"/>
</dbReference>
<dbReference type="GO" id="GO:0009507">
    <property type="term" value="C:chloroplast"/>
    <property type="evidence" value="ECO:0007669"/>
    <property type="project" value="UniProtKB-SubCell"/>
</dbReference>
<evidence type="ECO:0000256" key="9">
    <source>
        <dbReference type="ARBA" id="ARBA00022832"/>
    </source>
</evidence>
<evidence type="ECO:0000259" key="18">
    <source>
        <dbReference type="PROSITE" id="PS52004"/>
    </source>
</evidence>
<keyword evidence="6" id="KW-0150">Chloroplast</keyword>
<evidence type="ECO:0000256" key="3">
    <source>
        <dbReference type="ARBA" id="ARBA00011738"/>
    </source>
</evidence>
<keyword evidence="7" id="KW-0934">Plastid</keyword>
<comment type="function">
    <text evidence="15">Catalyzes the condensation reaction of fatty acid synthesis by the addition to an acyl acceptor of two carbons from malonyl-ACP. Specific for elongation from C-10 to unsaturated C-16 and C-18 fatty acids.</text>
</comment>
<dbReference type="PROSITE" id="PS52004">
    <property type="entry name" value="KS3_2"/>
    <property type="match status" value="1"/>
</dbReference>
<dbReference type="OMA" id="QIGHCLG"/>
<dbReference type="InterPro" id="IPR014030">
    <property type="entry name" value="Ketoacyl_synth_N"/>
</dbReference>
<dbReference type="CDD" id="cd00834">
    <property type="entry name" value="KAS_I_II"/>
    <property type="match status" value="1"/>
</dbReference>
<evidence type="ECO:0000256" key="4">
    <source>
        <dbReference type="ARBA" id="ARBA00013191"/>
    </source>
</evidence>